<dbReference type="SUPFAM" id="SSF52402">
    <property type="entry name" value="Adenine nucleotide alpha hydrolases-like"/>
    <property type="match status" value="1"/>
</dbReference>
<dbReference type="PROSITE" id="PS50011">
    <property type="entry name" value="PROTEIN_KINASE_DOM"/>
    <property type="match status" value="1"/>
</dbReference>
<dbReference type="Gene3D" id="3.30.200.20">
    <property type="entry name" value="Phosphorylase Kinase, domain 1"/>
    <property type="match status" value="1"/>
</dbReference>
<keyword evidence="5" id="KW-0067">ATP-binding</keyword>
<evidence type="ECO:0000256" key="1">
    <source>
        <dbReference type="ARBA" id="ARBA00000900"/>
    </source>
</evidence>
<dbReference type="Pfam" id="PF07714">
    <property type="entry name" value="PK_Tyr_Ser-Thr"/>
    <property type="match status" value="1"/>
</dbReference>
<keyword evidence="3" id="KW-0547">Nucleotide-binding</keyword>
<dbReference type="SMART" id="SM00220">
    <property type="entry name" value="S_TKc"/>
    <property type="match status" value="1"/>
</dbReference>
<reference evidence="8 9" key="1">
    <citation type="submission" date="2024-01" db="EMBL/GenBank/DDBJ databases">
        <title>The complete chloroplast genome sequence of Lithospermum erythrorhizon: insights into the phylogenetic relationship among Boraginaceae species and the maternal lineages of purple gromwells.</title>
        <authorList>
            <person name="Okada T."/>
            <person name="Watanabe K."/>
        </authorList>
    </citation>
    <scope>NUCLEOTIDE SEQUENCE [LARGE SCALE GENOMIC DNA]</scope>
</reference>
<dbReference type="FunFam" id="3.30.200.20:FF:000162">
    <property type="entry name" value="Adenine nucleotide alpha hydrolase-like domain kinase"/>
    <property type="match status" value="1"/>
</dbReference>
<evidence type="ECO:0000256" key="2">
    <source>
        <dbReference type="ARBA" id="ARBA00012483"/>
    </source>
</evidence>
<dbReference type="AlphaFoldDB" id="A0AAV3RVG1"/>
<dbReference type="InterPro" id="IPR014729">
    <property type="entry name" value="Rossmann-like_a/b/a_fold"/>
</dbReference>
<organism evidence="8 9">
    <name type="scientific">Lithospermum erythrorhizon</name>
    <name type="common">Purple gromwell</name>
    <name type="synonym">Lithospermum officinale var. erythrorhizon</name>
    <dbReference type="NCBI Taxonomy" id="34254"/>
    <lineage>
        <taxon>Eukaryota</taxon>
        <taxon>Viridiplantae</taxon>
        <taxon>Streptophyta</taxon>
        <taxon>Embryophyta</taxon>
        <taxon>Tracheophyta</taxon>
        <taxon>Spermatophyta</taxon>
        <taxon>Magnoliopsida</taxon>
        <taxon>eudicotyledons</taxon>
        <taxon>Gunneridae</taxon>
        <taxon>Pentapetalae</taxon>
        <taxon>asterids</taxon>
        <taxon>lamiids</taxon>
        <taxon>Boraginales</taxon>
        <taxon>Boraginaceae</taxon>
        <taxon>Boraginoideae</taxon>
        <taxon>Lithospermeae</taxon>
        <taxon>Lithospermum</taxon>
    </lineage>
</organism>
<dbReference type="PROSITE" id="PS00108">
    <property type="entry name" value="PROTEIN_KINASE_ST"/>
    <property type="match status" value="1"/>
</dbReference>
<evidence type="ECO:0000259" key="7">
    <source>
        <dbReference type="PROSITE" id="PS50011"/>
    </source>
</evidence>
<dbReference type="PANTHER" id="PTHR45647:SF93">
    <property type="entry name" value="KINASE WITH ADENINE NUCLEOTIDE ALPHA HYDROLASES-LIKE DOMAIN-CONTAINING PROTEIN"/>
    <property type="match status" value="1"/>
</dbReference>
<keyword evidence="9" id="KW-1185">Reference proteome</keyword>
<keyword evidence="4" id="KW-0833">Ubl conjugation pathway</keyword>
<feature type="region of interest" description="Disordered" evidence="6">
    <location>
        <begin position="251"/>
        <end position="278"/>
    </location>
</feature>
<evidence type="ECO:0000256" key="6">
    <source>
        <dbReference type="SAM" id="MobiDB-lite"/>
    </source>
</evidence>
<dbReference type="InterPro" id="IPR011009">
    <property type="entry name" value="Kinase-like_dom_sf"/>
</dbReference>
<gene>
    <name evidence="8" type="ORF">LIER_31173</name>
</gene>
<feature type="compositionally biased region" description="Basic and acidic residues" evidence="6">
    <location>
        <begin position="257"/>
        <end position="266"/>
    </location>
</feature>
<dbReference type="GO" id="GO:0004672">
    <property type="term" value="F:protein kinase activity"/>
    <property type="evidence" value="ECO:0007669"/>
    <property type="project" value="InterPro"/>
</dbReference>
<dbReference type="InterPro" id="IPR000719">
    <property type="entry name" value="Prot_kinase_dom"/>
</dbReference>
<protein>
    <recommendedName>
        <fullName evidence="2">RING-type E3 ubiquitin transferase</fullName>
        <ecNumber evidence="2">2.3.2.27</ecNumber>
    </recommendedName>
</protein>
<sequence>MFSCISTHAKEDHHNAMNNQSRAMHFHDNFNLPVVAIDKDKHSLSALRWAIDHLVLSDNTIILLHVKVKHQTYSIGEIDSILQPFRTLCARRMIMLKENIVEDTDVSKAILDFVKKHCVTNLVLGASSKSHLTRMVWGHDFPAKIYKSSPDFCSVYVVSKGRIQTISPATRSMMNTPAPSRLPILSIDIPKARSYDDVSRAISSRGNSNLASLDRFDLSKGRRSIDCPSRTPPRSSISHYKEFNDCDSNASNYSPSKDVKSRKIEDVSSVSSDHSQMNDMDQEMQRLKLELMQTMNLYKIACKDAVSAKQTAKDLDDWKLEEMRMLEQARVAEVAAREMVEKEKAKCQAAIEAAEKAQKLAEMEAQRRIYAEHKAKREAEEKYRAMIALSHTDVRYRKYTIEELEEGTSNFSNERKIGEGSYGPVFQAKLDHTDVAIKVLRPDAVEGKRQFQQEVEVLCCIRHPNMVLLLGACPEYGCLVYEFMNYGSLENRLLRKDNTPSIPWEVRFKISAEIATGLLFLHQAKPEPLVHRDLKPANILLDRNYVCKISDVGLSRLVPPSVAESVTQYHMTSAAGTFCYIDPEYQQTGKLGTKSDIYSLGVMLLQIITAKSPMGLTHYVARAIEKGKLQDMLDPTVTNWPIEEVISYAKLALKCVELRKKERPDLATVIVPELNRLKELGMKNLSRDGI</sequence>
<dbReference type="InterPro" id="IPR008271">
    <property type="entry name" value="Ser/Thr_kinase_AS"/>
</dbReference>
<dbReference type="InterPro" id="IPR001245">
    <property type="entry name" value="Ser-Thr/Tyr_kinase_cat_dom"/>
</dbReference>
<dbReference type="PANTHER" id="PTHR45647">
    <property type="entry name" value="OS02G0152300 PROTEIN"/>
    <property type="match status" value="1"/>
</dbReference>
<dbReference type="EMBL" id="BAABME010011486">
    <property type="protein sequence ID" value="GAA0183826.1"/>
    <property type="molecule type" value="Genomic_DNA"/>
</dbReference>
<evidence type="ECO:0000313" key="9">
    <source>
        <dbReference type="Proteomes" id="UP001454036"/>
    </source>
</evidence>
<evidence type="ECO:0000256" key="4">
    <source>
        <dbReference type="ARBA" id="ARBA00022786"/>
    </source>
</evidence>
<dbReference type="SUPFAM" id="SSF56112">
    <property type="entry name" value="Protein kinase-like (PK-like)"/>
    <property type="match status" value="1"/>
</dbReference>
<evidence type="ECO:0000256" key="5">
    <source>
        <dbReference type="ARBA" id="ARBA00022840"/>
    </source>
</evidence>
<dbReference type="GO" id="GO:0005524">
    <property type="term" value="F:ATP binding"/>
    <property type="evidence" value="ECO:0007669"/>
    <property type="project" value="UniProtKB-KW"/>
</dbReference>
<dbReference type="EC" id="2.3.2.27" evidence="2"/>
<name>A0AAV3RVG1_LITER</name>
<dbReference type="Gene3D" id="1.10.510.10">
    <property type="entry name" value="Transferase(Phosphotransferase) domain 1"/>
    <property type="match status" value="1"/>
</dbReference>
<comment type="caution">
    <text evidence="8">The sequence shown here is derived from an EMBL/GenBank/DDBJ whole genome shotgun (WGS) entry which is preliminary data.</text>
</comment>
<accession>A0AAV3RVG1</accession>
<dbReference type="GO" id="GO:0061630">
    <property type="term" value="F:ubiquitin protein ligase activity"/>
    <property type="evidence" value="ECO:0007669"/>
    <property type="project" value="UniProtKB-EC"/>
</dbReference>
<evidence type="ECO:0000256" key="3">
    <source>
        <dbReference type="ARBA" id="ARBA00022741"/>
    </source>
</evidence>
<feature type="domain" description="Protein kinase" evidence="7">
    <location>
        <begin position="411"/>
        <end position="674"/>
    </location>
</feature>
<feature type="compositionally biased region" description="Polar residues" evidence="6">
    <location>
        <begin position="268"/>
        <end position="278"/>
    </location>
</feature>
<comment type="catalytic activity">
    <reaction evidence="1">
        <text>S-ubiquitinyl-[E2 ubiquitin-conjugating enzyme]-L-cysteine + [acceptor protein]-L-lysine = [E2 ubiquitin-conjugating enzyme]-L-cysteine + N(6)-ubiquitinyl-[acceptor protein]-L-lysine.</text>
        <dbReference type="EC" id="2.3.2.27"/>
    </reaction>
</comment>
<dbReference type="Proteomes" id="UP001454036">
    <property type="component" value="Unassembled WGS sequence"/>
</dbReference>
<dbReference type="CDD" id="cd01989">
    <property type="entry name" value="USP_STK_Ubox_N"/>
    <property type="match status" value="1"/>
</dbReference>
<dbReference type="InterPro" id="IPR051348">
    <property type="entry name" value="U-box_ubiquitin_ligases"/>
</dbReference>
<proteinExistence type="predicted"/>
<dbReference type="Pfam" id="PF00582">
    <property type="entry name" value="Usp"/>
    <property type="match status" value="1"/>
</dbReference>
<dbReference type="InterPro" id="IPR006016">
    <property type="entry name" value="UspA"/>
</dbReference>
<evidence type="ECO:0000313" key="8">
    <source>
        <dbReference type="EMBL" id="GAA0183826.1"/>
    </source>
</evidence>
<dbReference type="Gene3D" id="3.40.50.620">
    <property type="entry name" value="HUPs"/>
    <property type="match status" value="1"/>
</dbReference>
<feature type="region of interest" description="Disordered" evidence="6">
    <location>
        <begin position="222"/>
        <end position="241"/>
    </location>
</feature>